<feature type="binding site" evidence="7">
    <location>
        <position position="44"/>
    </location>
    <ligand>
        <name>a divalent metal cation</name>
        <dbReference type="ChEBI" id="CHEBI:60240"/>
    </ligand>
</feature>
<evidence type="ECO:0000259" key="8">
    <source>
        <dbReference type="Pfam" id="PF01975"/>
    </source>
</evidence>
<protein>
    <recommendedName>
        <fullName evidence="7">5'-nucleotidase SurE</fullName>
        <ecNumber evidence="7">3.1.3.5</ecNumber>
    </recommendedName>
    <alternativeName>
        <fullName evidence="7">Nucleoside 5'-monophosphate phosphohydrolase</fullName>
    </alternativeName>
</protein>
<comment type="subcellular location">
    <subcellularLocation>
        <location evidence="7">Cytoplasm</location>
    </subcellularLocation>
</comment>
<dbReference type="GO" id="GO:0008253">
    <property type="term" value="F:5'-nucleotidase activity"/>
    <property type="evidence" value="ECO:0007669"/>
    <property type="project" value="UniProtKB-UniRule"/>
</dbReference>
<evidence type="ECO:0000313" key="9">
    <source>
        <dbReference type="EMBL" id="MBB3175201.1"/>
    </source>
</evidence>
<dbReference type="InterPro" id="IPR036523">
    <property type="entry name" value="SurE-like_sf"/>
</dbReference>
<evidence type="ECO:0000256" key="5">
    <source>
        <dbReference type="ARBA" id="ARBA00022741"/>
    </source>
</evidence>
<feature type="domain" description="Survival protein SurE-like phosphatase/nucleotidase" evidence="8">
    <location>
        <begin position="7"/>
        <end position="188"/>
    </location>
</feature>
<organism evidence="9 11">
    <name type="scientific">Endobacter medicaginis</name>
    <dbReference type="NCBI Taxonomy" id="1181271"/>
    <lineage>
        <taxon>Bacteria</taxon>
        <taxon>Pseudomonadati</taxon>
        <taxon>Pseudomonadota</taxon>
        <taxon>Alphaproteobacteria</taxon>
        <taxon>Acetobacterales</taxon>
        <taxon>Acetobacteraceae</taxon>
        <taxon>Endobacter</taxon>
    </lineage>
</organism>
<name>A0A839V6Y6_9PROT</name>
<dbReference type="InterPro" id="IPR030048">
    <property type="entry name" value="SurE"/>
</dbReference>
<dbReference type="Proteomes" id="UP000565205">
    <property type="component" value="Unassembled WGS sequence"/>
</dbReference>
<dbReference type="GO" id="GO:0004309">
    <property type="term" value="F:exopolyphosphatase activity"/>
    <property type="evidence" value="ECO:0007669"/>
    <property type="project" value="TreeGrafter"/>
</dbReference>
<accession>A0A839V6Y6</accession>
<reference evidence="9 11" key="2">
    <citation type="submission" date="2020-08" db="EMBL/GenBank/DDBJ databases">
        <title>Genomic Encyclopedia of Type Strains, Phase III (KMG-III): the genomes of soil and plant-associated and newly described type strains.</title>
        <authorList>
            <person name="Whitman W."/>
        </authorList>
    </citation>
    <scope>NUCLEOTIDE SEQUENCE [LARGE SCALE GENOMIC DNA]</scope>
    <source>
        <strain evidence="9 11">CECT 8088</strain>
    </source>
</reference>
<dbReference type="GO" id="GO:0046872">
    <property type="term" value="F:metal ion binding"/>
    <property type="evidence" value="ECO:0007669"/>
    <property type="project" value="UniProtKB-UniRule"/>
</dbReference>
<dbReference type="Gene3D" id="3.40.1210.10">
    <property type="entry name" value="Survival protein SurE-like phosphatase/nucleotidase"/>
    <property type="match status" value="1"/>
</dbReference>
<comment type="function">
    <text evidence="7">Nucleotidase that shows phosphatase activity on nucleoside 5'-monophosphates.</text>
</comment>
<dbReference type="GO" id="GO:0008254">
    <property type="term" value="F:3'-nucleotidase activity"/>
    <property type="evidence" value="ECO:0007669"/>
    <property type="project" value="TreeGrafter"/>
</dbReference>
<dbReference type="NCBIfam" id="TIGR00087">
    <property type="entry name" value="surE"/>
    <property type="match status" value="1"/>
</dbReference>
<evidence type="ECO:0000256" key="6">
    <source>
        <dbReference type="ARBA" id="ARBA00022801"/>
    </source>
</evidence>
<dbReference type="Pfam" id="PF01975">
    <property type="entry name" value="SurE"/>
    <property type="match status" value="1"/>
</dbReference>
<dbReference type="SUPFAM" id="SSF64167">
    <property type="entry name" value="SurE-like"/>
    <property type="match status" value="1"/>
</dbReference>
<reference evidence="10 12" key="1">
    <citation type="submission" date="2020-06" db="EMBL/GenBank/DDBJ databases">
        <title>Description of novel acetic acid bacteria.</title>
        <authorList>
            <person name="Sombolestani A."/>
        </authorList>
    </citation>
    <scope>NUCLEOTIDE SEQUENCE [LARGE SCALE GENOMIC DNA]</scope>
    <source>
        <strain evidence="10 12">LMG 26838</strain>
    </source>
</reference>
<comment type="catalytic activity">
    <reaction evidence="1 7">
        <text>a ribonucleoside 5'-phosphate + H2O = a ribonucleoside + phosphate</text>
        <dbReference type="Rhea" id="RHEA:12484"/>
        <dbReference type="ChEBI" id="CHEBI:15377"/>
        <dbReference type="ChEBI" id="CHEBI:18254"/>
        <dbReference type="ChEBI" id="CHEBI:43474"/>
        <dbReference type="ChEBI" id="CHEBI:58043"/>
        <dbReference type="EC" id="3.1.3.5"/>
    </reaction>
</comment>
<evidence type="ECO:0000313" key="10">
    <source>
        <dbReference type="EMBL" id="NVN30633.1"/>
    </source>
</evidence>
<comment type="caution">
    <text evidence="9">The sequence shown here is derived from an EMBL/GenBank/DDBJ whole genome shotgun (WGS) entry which is preliminary data.</text>
</comment>
<comment type="similarity">
    <text evidence="2 7">Belongs to the SurE nucleotidase family.</text>
</comment>
<sequence length="262" mass="27801">MTRLRRVLLTNDDGIAAPGLAVLAEIADQIADEVWIVAPGTDQSGTSHSLSLHDPLRSMKLGERRFCVDGTPGDCAAIGLAHILADTPPDLVLSGVNRGANLGVETVFSGTVGAAMTAMLLDAPAIALSQVFSGPNPVHWDCARTHGAAVIRELLARGWPKDACLNVNFPDCPAAEAKSLQITTQGQGLIDQVLVDARQDPRGRAYHWLNFRRDRSRADLPGSEVEAVRAGYVSVTPMRFERTHAEAFEALSGALPRAPAGG</sequence>
<dbReference type="EMBL" id="JACHXV010000021">
    <property type="protein sequence ID" value="MBB3175201.1"/>
    <property type="molecule type" value="Genomic_DNA"/>
</dbReference>
<evidence type="ECO:0000313" key="12">
    <source>
        <dbReference type="Proteomes" id="UP000565205"/>
    </source>
</evidence>
<gene>
    <name evidence="7 10" type="primary">surE</name>
    <name evidence="9" type="ORF">FHR90_003055</name>
    <name evidence="10" type="ORF">HUK83_09865</name>
</gene>
<comment type="cofactor">
    <cofactor evidence="7">
        <name>a divalent metal cation</name>
        <dbReference type="ChEBI" id="CHEBI:60240"/>
    </cofactor>
    <text evidence="7">Binds 1 divalent metal cation per subunit.</text>
</comment>
<proteinExistence type="inferred from homology"/>
<dbReference type="GO" id="GO:0005737">
    <property type="term" value="C:cytoplasm"/>
    <property type="evidence" value="ECO:0007669"/>
    <property type="project" value="UniProtKB-SubCell"/>
</dbReference>
<dbReference type="RefSeq" id="WP_176624325.1">
    <property type="nucleotide sequence ID" value="NZ_JABXXQ010000188.1"/>
</dbReference>
<dbReference type="AlphaFoldDB" id="A0A839V6Y6"/>
<dbReference type="NCBIfam" id="NF001490">
    <property type="entry name" value="PRK00346.1-4"/>
    <property type="match status" value="1"/>
</dbReference>
<evidence type="ECO:0000256" key="7">
    <source>
        <dbReference type="HAMAP-Rule" id="MF_00060"/>
    </source>
</evidence>
<evidence type="ECO:0000256" key="3">
    <source>
        <dbReference type="ARBA" id="ARBA00022490"/>
    </source>
</evidence>
<keyword evidence="3 7" id="KW-0963">Cytoplasm</keyword>
<dbReference type="GO" id="GO:0000166">
    <property type="term" value="F:nucleotide binding"/>
    <property type="evidence" value="ECO:0007669"/>
    <property type="project" value="UniProtKB-KW"/>
</dbReference>
<dbReference type="EMBL" id="JABXXQ010000188">
    <property type="protein sequence ID" value="NVN30633.1"/>
    <property type="molecule type" value="Genomic_DNA"/>
</dbReference>
<dbReference type="InterPro" id="IPR002828">
    <property type="entry name" value="SurE-like_Pase/nucleotidase"/>
</dbReference>
<evidence type="ECO:0000256" key="4">
    <source>
        <dbReference type="ARBA" id="ARBA00022723"/>
    </source>
</evidence>
<evidence type="ECO:0000256" key="2">
    <source>
        <dbReference type="ARBA" id="ARBA00011062"/>
    </source>
</evidence>
<keyword evidence="5 7" id="KW-0547">Nucleotide-binding</keyword>
<dbReference type="PANTHER" id="PTHR30457:SF12">
    <property type="entry name" value="5'_3'-NUCLEOTIDASE SURE"/>
    <property type="match status" value="1"/>
</dbReference>
<keyword evidence="11" id="KW-1185">Reference proteome</keyword>
<feature type="binding site" evidence="7">
    <location>
        <position position="13"/>
    </location>
    <ligand>
        <name>a divalent metal cation</name>
        <dbReference type="ChEBI" id="CHEBI:60240"/>
    </ligand>
</feature>
<dbReference type="PANTHER" id="PTHR30457">
    <property type="entry name" value="5'-NUCLEOTIDASE SURE"/>
    <property type="match status" value="1"/>
</dbReference>
<dbReference type="Proteomes" id="UP000557688">
    <property type="component" value="Unassembled WGS sequence"/>
</dbReference>
<keyword evidence="6 7" id="KW-0378">Hydrolase</keyword>
<dbReference type="HAMAP" id="MF_00060">
    <property type="entry name" value="SurE"/>
    <property type="match status" value="1"/>
</dbReference>
<evidence type="ECO:0000313" key="11">
    <source>
        <dbReference type="Proteomes" id="UP000557688"/>
    </source>
</evidence>
<feature type="binding site" evidence="7">
    <location>
        <position position="12"/>
    </location>
    <ligand>
        <name>a divalent metal cation</name>
        <dbReference type="ChEBI" id="CHEBI:60240"/>
    </ligand>
</feature>
<feature type="binding site" evidence="7">
    <location>
        <position position="97"/>
    </location>
    <ligand>
        <name>a divalent metal cation</name>
        <dbReference type="ChEBI" id="CHEBI:60240"/>
    </ligand>
</feature>
<dbReference type="EC" id="3.1.3.5" evidence="7"/>
<keyword evidence="4 7" id="KW-0479">Metal-binding</keyword>
<evidence type="ECO:0000256" key="1">
    <source>
        <dbReference type="ARBA" id="ARBA00000815"/>
    </source>
</evidence>